<feature type="transmembrane region" description="Helical" evidence="7">
    <location>
        <begin position="132"/>
        <end position="158"/>
    </location>
</feature>
<keyword evidence="9" id="KW-1185">Reference proteome</keyword>
<evidence type="ECO:0000256" key="1">
    <source>
        <dbReference type="ARBA" id="ARBA00004141"/>
    </source>
</evidence>
<evidence type="ECO:0000256" key="7">
    <source>
        <dbReference type="SAM" id="Phobius"/>
    </source>
</evidence>
<comment type="caution">
    <text evidence="8">The sequence shown here is derived from an EMBL/GenBank/DDBJ whole genome shotgun (WGS) entry which is preliminary data.</text>
</comment>
<dbReference type="PANTHER" id="PTHR30618:SF0">
    <property type="entry name" value="PURINE-URACIL PERMEASE NCS1"/>
    <property type="match status" value="1"/>
</dbReference>
<feature type="transmembrane region" description="Helical" evidence="7">
    <location>
        <begin position="178"/>
        <end position="196"/>
    </location>
</feature>
<dbReference type="RefSeq" id="XP_052947473.1">
    <property type="nucleotide sequence ID" value="XM_053086810.1"/>
</dbReference>
<feature type="transmembrane region" description="Helical" evidence="7">
    <location>
        <begin position="331"/>
        <end position="353"/>
    </location>
</feature>
<feature type="transmembrane region" description="Helical" evidence="7">
    <location>
        <begin position="248"/>
        <end position="270"/>
    </location>
</feature>
<dbReference type="GeneID" id="77726011"/>
<keyword evidence="5 7" id="KW-0472">Membrane</keyword>
<feature type="transmembrane region" description="Helical" evidence="7">
    <location>
        <begin position="282"/>
        <end position="311"/>
    </location>
</feature>
<feature type="transmembrane region" description="Helical" evidence="7">
    <location>
        <begin position="208"/>
        <end position="228"/>
    </location>
</feature>
<sequence>MTAAQSFCRRMTDKSTWVLPKQESCIAPEGVWSNKDMDPSPPDHRTWTSATFCVYWAADIVYPATWATVASFVTLGLTWWESCLAIFLGGVLVAVVITANGIVGATVHTPFAVTSRSTFGYWGSKFVVFSRMIIACFWLSINSWSGGIFVSLMIQAIWPQYANLPNTIPVGQGATTRDFLSFFLFWLMQLPFIFIHPSKLAWLFNAKALLVPIVCFGTLIWAVKIAGSETSTALSQLSNRAAPGAPRFIAFCYAVTAAQGTWATLSVNIGDFSRYCRRPQAAYIQLIAMPTIYALMGIFASISAACCYVVYGEALYQPYEICAKWGTSAGGRAAMFLGSLIWALSNVTTNITANSISAANDLTSLAPKYIDIRRGQMIAVTVGVWGFAPWKVLNSASNFLTFMASYSIVLAPIAALMAFDFFIIKRGKINIYELYKPHGIYRFSEGWNWRAYIALLVAVVPNLPGMINAIEPRVQIGDIRYIYMLSNLCGDAIALIIYYALNRFLPAREAQVVEAVHDVREYDIAPGSEESSVAGERGEGMFGLGAAGGEKDAARTEVPGPNEKN</sequence>
<organism evidence="8 9">
    <name type="scientific">Dioszegia hungarica</name>
    <dbReference type="NCBI Taxonomy" id="4972"/>
    <lineage>
        <taxon>Eukaryota</taxon>
        <taxon>Fungi</taxon>
        <taxon>Dikarya</taxon>
        <taxon>Basidiomycota</taxon>
        <taxon>Agaricomycotina</taxon>
        <taxon>Tremellomycetes</taxon>
        <taxon>Tremellales</taxon>
        <taxon>Bulleribasidiaceae</taxon>
        <taxon>Dioszegia</taxon>
    </lineage>
</organism>
<evidence type="ECO:0000256" key="6">
    <source>
        <dbReference type="SAM" id="MobiDB-lite"/>
    </source>
</evidence>
<evidence type="ECO:0000256" key="4">
    <source>
        <dbReference type="ARBA" id="ARBA00022989"/>
    </source>
</evidence>
<dbReference type="PANTHER" id="PTHR30618">
    <property type="entry name" value="NCS1 FAMILY PURINE/PYRIMIDINE TRANSPORTER"/>
    <property type="match status" value="1"/>
</dbReference>
<dbReference type="EMBL" id="JAKWFO010000004">
    <property type="protein sequence ID" value="KAI9637696.1"/>
    <property type="molecule type" value="Genomic_DNA"/>
</dbReference>
<accession>A0AA38LXT0</accession>
<dbReference type="Pfam" id="PF02133">
    <property type="entry name" value="Transp_cyt_pur"/>
    <property type="match status" value="1"/>
</dbReference>
<feature type="transmembrane region" description="Helical" evidence="7">
    <location>
        <begin position="60"/>
        <end position="80"/>
    </location>
</feature>
<keyword evidence="3 7" id="KW-0812">Transmembrane</keyword>
<dbReference type="GO" id="GO:0005886">
    <property type="term" value="C:plasma membrane"/>
    <property type="evidence" value="ECO:0007669"/>
    <property type="project" value="TreeGrafter"/>
</dbReference>
<evidence type="ECO:0000313" key="9">
    <source>
        <dbReference type="Proteomes" id="UP001164286"/>
    </source>
</evidence>
<dbReference type="InterPro" id="IPR045225">
    <property type="entry name" value="Uracil/uridine/allantoin_perm"/>
</dbReference>
<feature type="transmembrane region" description="Helical" evidence="7">
    <location>
        <begin position="482"/>
        <end position="501"/>
    </location>
</feature>
<feature type="transmembrane region" description="Helical" evidence="7">
    <location>
        <begin position="86"/>
        <end position="111"/>
    </location>
</feature>
<dbReference type="AlphaFoldDB" id="A0AA38LXT0"/>
<evidence type="ECO:0000256" key="3">
    <source>
        <dbReference type="ARBA" id="ARBA00022692"/>
    </source>
</evidence>
<evidence type="ECO:0000256" key="2">
    <source>
        <dbReference type="ARBA" id="ARBA00008974"/>
    </source>
</evidence>
<keyword evidence="4 7" id="KW-1133">Transmembrane helix</keyword>
<name>A0AA38LXT0_9TREE</name>
<feature type="transmembrane region" description="Helical" evidence="7">
    <location>
        <begin position="374"/>
        <end position="393"/>
    </location>
</feature>
<dbReference type="CDD" id="cd11482">
    <property type="entry name" value="SLC-NCS1sbd_NRT1-like"/>
    <property type="match status" value="1"/>
</dbReference>
<evidence type="ECO:0000313" key="8">
    <source>
        <dbReference type="EMBL" id="KAI9637696.1"/>
    </source>
</evidence>
<comment type="subcellular location">
    <subcellularLocation>
        <location evidence="1">Membrane</location>
        <topology evidence="1">Multi-pass membrane protein</topology>
    </subcellularLocation>
</comment>
<dbReference type="Proteomes" id="UP001164286">
    <property type="component" value="Unassembled WGS sequence"/>
</dbReference>
<feature type="transmembrane region" description="Helical" evidence="7">
    <location>
        <begin position="451"/>
        <end position="470"/>
    </location>
</feature>
<dbReference type="InterPro" id="IPR001248">
    <property type="entry name" value="Pur-cyt_permease"/>
</dbReference>
<reference evidence="8" key="1">
    <citation type="journal article" date="2022" name="G3 (Bethesda)">
        <title>High quality genome of the basidiomycete yeast Dioszegia hungarica PDD-24b-2 isolated from cloud water.</title>
        <authorList>
            <person name="Jarrige D."/>
            <person name="Haridas S."/>
            <person name="Bleykasten-Grosshans C."/>
            <person name="Joly M."/>
            <person name="Nadalig T."/>
            <person name="Sancelme M."/>
            <person name="Vuilleumier S."/>
            <person name="Grigoriev I.V."/>
            <person name="Amato P."/>
            <person name="Bringel F."/>
        </authorList>
    </citation>
    <scope>NUCLEOTIDE SEQUENCE</scope>
    <source>
        <strain evidence="8">PDD-24b-2</strain>
    </source>
</reference>
<dbReference type="Gene3D" id="1.10.4160.10">
    <property type="entry name" value="Hydantoin permease"/>
    <property type="match status" value="1"/>
</dbReference>
<feature type="transmembrane region" description="Helical" evidence="7">
    <location>
        <begin position="399"/>
        <end position="424"/>
    </location>
</feature>
<protein>
    <submittedName>
        <fullName evidence="8">Permease for cytosine/purines, uracil, thiamine, allantoin-domain-containing protein</fullName>
    </submittedName>
</protein>
<comment type="similarity">
    <text evidence="2">Belongs to the purine-cytosine permease (2.A.39) family.</text>
</comment>
<evidence type="ECO:0000256" key="5">
    <source>
        <dbReference type="ARBA" id="ARBA00023136"/>
    </source>
</evidence>
<feature type="region of interest" description="Disordered" evidence="6">
    <location>
        <begin position="528"/>
        <end position="565"/>
    </location>
</feature>
<gene>
    <name evidence="8" type="ORF">MKK02DRAFT_23944</name>
</gene>
<proteinExistence type="inferred from homology"/>
<dbReference type="GO" id="GO:0015205">
    <property type="term" value="F:nucleobase transmembrane transporter activity"/>
    <property type="evidence" value="ECO:0007669"/>
    <property type="project" value="TreeGrafter"/>
</dbReference>